<dbReference type="PANTHER" id="PTHR47165">
    <property type="entry name" value="OS03G0429900 PROTEIN"/>
    <property type="match status" value="1"/>
</dbReference>
<dbReference type="InterPro" id="IPR012340">
    <property type="entry name" value="NA-bd_OB-fold"/>
</dbReference>
<dbReference type="Gene3D" id="2.40.50.140">
    <property type="entry name" value="Nucleic acid-binding proteins"/>
    <property type="match status" value="2"/>
</dbReference>
<name>A0AAD4JRT9_PERFH</name>
<dbReference type="SUPFAM" id="SSF50249">
    <property type="entry name" value="Nucleic acid-binding proteins"/>
    <property type="match status" value="1"/>
</dbReference>
<dbReference type="Pfam" id="PF02721">
    <property type="entry name" value="DUF223"/>
    <property type="match status" value="1"/>
</dbReference>
<evidence type="ECO:0000313" key="5">
    <source>
        <dbReference type="Proteomes" id="UP001190926"/>
    </source>
</evidence>
<sequence length="369" mass="41887">MPPFFSLVERVRETGHSIYELILKLRVVRIYEQSPCGRSHAKPTLEMILHDRVGDRIHGTMRKSDLKRFNIDFVEGGLYPFQFFDIEDNRMKYRTTQHLFKFISSSYTKVIPIVDEDSGISALTVSTGSGSSINNIDDDLSSGNHSLIMVVALRFTKIFIIRLGWDLLDLGKIIEVITKGNWCYLACTRCSQKVSQMGGRDFCDKCNLKDITGSYRYKLLLKIDDETGITSLILWNKESVELIGKTAMELQALMVEKVLFKVQVRENDTNPEGPFNVIRVSVDNNVISKYCGMRVIHEENTVRVPDLHTILATVDFADEPKNSSERSAFTQQSTTMLTDSSSVKKNLNSQFSSMTNGKNKSPVIKIEKE</sequence>
<evidence type="ECO:0000259" key="2">
    <source>
        <dbReference type="Pfam" id="PF02721"/>
    </source>
</evidence>
<evidence type="ECO:0008006" key="6">
    <source>
        <dbReference type="Google" id="ProtNLM"/>
    </source>
</evidence>
<evidence type="ECO:0000313" key="4">
    <source>
        <dbReference type="EMBL" id="KAH6838159.1"/>
    </source>
</evidence>
<proteinExistence type="predicted"/>
<evidence type="ECO:0000256" key="1">
    <source>
        <dbReference type="SAM" id="MobiDB-lite"/>
    </source>
</evidence>
<feature type="compositionally biased region" description="Polar residues" evidence="1">
    <location>
        <begin position="325"/>
        <end position="359"/>
    </location>
</feature>
<reference evidence="4 5" key="1">
    <citation type="journal article" date="2021" name="Nat. Commun.">
        <title>Incipient diploidization of the medicinal plant Perilla within 10,000 years.</title>
        <authorList>
            <person name="Zhang Y."/>
            <person name="Shen Q."/>
            <person name="Leng L."/>
            <person name="Zhang D."/>
            <person name="Chen S."/>
            <person name="Shi Y."/>
            <person name="Ning Z."/>
            <person name="Chen S."/>
        </authorList>
    </citation>
    <scope>NUCLEOTIDE SEQUENCE [LARGE SCALE GENOMIC DNA]</scope>
    <source>
        <strain evidence="5">cv. PC099</strain>
    </source>
</reference>
<dbReference type="EMBL" id="SDAM02000001">
    <property type="protein sequence ID" value="KAH6838159.1"/>
    <property type="molecule type" value="Genomic_DNA"/>
</dbReference>
<feature type="domain" description="Replication protein A 70 kDa DNA-binding subunit B/D first OB fold" evidence="2">
    <location>
        <begin position="11"/>
        <end position="111"/>
    </location>
</feature>
<dbReference type="InterPro" id="IPR013955">
    <property type="entry name" value="Rep_factor-A_C"/>
</dbReference>
<feature type="region of interest" description="Disordered" evidence="1">
    <location>
        <begin position="322"/>
        <end position="369"/>
    </location>
</feature>
<feature type="domain" description="Replication factor A C-terminal" evidence="3">
    <location>
        <begin position="173"/>
        <end position="256"/>
    </location>
</feature>
<dbReference type="InterPro" id="IPR003871">
    <property type="entry name" value="RFA1B/D_OB_1st"/>
</dbReference>
<evidence type="ECO:0000259" key="3">
    <source>
        <dbReference type="Pfam" id="PF08646"/>
    </source>
</evidence>
<comment type="caution">
    <text evidence="4">The sequence shown here is derived from an EMBL/GenBank/DDBJ whole genome shotgun (WGS) entry which is preliminary data.</text>
</comment>
<protein>
    <recommendedName>
        <fullName evidence="6">Replication factor A C-terminal domain-containing protein</fullName>
    </recommendedName>
</protein>
<dbReference type="AlphaFoldDB" id="A0AAD4JRT9"/>
<dbReference type="Pfam" id="PF08646">
    <property type="entry name" value="Rep_fac-A_C"/>
    <property type="match status" value="1"/>
</dbReference>
<dbReference type="Proteomes" id="UP001190926">
    <property type="component" value="Unassembled WGS sequence"/>
</dbReference>
<dbReference type="PANTHER" id="PTHR47165:SF4">
    <property type="entry name" value="OS03G0429900 PROTEIN"/>
    <property type="match status" value="1"/>
</dbReference>
<keyword evidence="5" id="KW-1185">Reference proteome</keyword>
<gene>
    <name evidence="4" type="ORF">C2S53_009036</name>
</gene>
<accession>A0AAD4JRT9</accession>
<organism evidence="4 5">
    <name type="scientific">Perilla frutescens var. hirtella</name>
    <name type="common">Perilla citriodora</name>
    <name type="synonym">Perilla setoyensis</name>
    <dbReference type="NCBI Taxonomy" id="608512"/>
    <lineage>
        <taxon>Eukaryota</taxon>
        <taxon>Viridiplantae</taxon>
        <taxon>Streptophyta</taxon>
        <taxon>Embryophyta</taxon>
        <taxon>Tracheophyta</taxon>
        <taxon>Spermatophyta</taxon>
        <taxon>Magnoliopsida</taxon>
        <taxon>eudicotyledons</taxon>
        <taxon>Gunneridae</taxon>
        <taxon>Pentapetalae</taxon>
        <taxon>asterids</taxon>
        <taxon>lamiids</taxon>
        <taxon>Lamiales</taxon>
        <taxon>Lamiaceae</taxon>
        <taxon>Nepetoideae</taxon>
        <taxon>Elsholtzieae</taxon>
        <taxon>Perilla</taxon>
    </lineage>
</organism>